<dbReference type="Proteomes" id="UP001596137">
    <property type="component" value="Unassembled WGS sequence"/>
</dbReference>
<dbReference type="SUPFAM" id="SSF53474">
    <property type="entry name" value="alpha/beta-Hydrolases"/>
    <property type="match status" value="1"/>
</dbReference>
<evidence type="ECO:0000259" key="1">
    <source>
        <dbReference type="Pfam" id="PF00561"/>
    </source>
</evidence>
<comment type="caution">
    <text evidence="2">The sequence shown here is derived from an EMBL/GenBank/DDBJ whole genome shotgun (WGS) entry which is preliminary data.</text>
</comment>
<organism evidence="2 3">
    <name type="scientific">Sphaerisporangium aureirubrum</name>
    <dbReference type="NCBI Taxonomy" id="1544736"/>
    <lineage>
        <taxon>Bacteria</taxon>
        <taxon>Bacillati</taxon>
        <taxon>Actinomycetota</taxon>
        <taxon>Actinomycetes</taxon>
        <taxon>Streptosporangiales</taxon>
        <taxon>Streptosporangiaceae</taxon>
        <taxon>Sphaerisporangium</taxon>
    </lineage>
</organism>
<sequence length="333" mass="36363">VARPARTEPVVGSDGRAVAGGIAELTSVRVGDHDFGLMIRGVDAGAPVLLYVPGAPAGSEIGAMRRHLPELERHFVVATWERRGGGKSFGAFEPRATFTAEDEVRSTIGVTEYLRKRFGRERIYLVAHSGGSMVSVLTLQRRPELFQAYIGVGQAVDLAAADLSQYQDTLAWARRTGRTALAEQLTGLGPPPYADGYSYEPMLVNENQAFAYDRSRNSEGVSGFAESLGVPEYSLLDQAHAIGGVVDAYDALYPRMQDIDFRAQVPRLQVPVYFVNGAHEVPGRVRLLAEWNAVLQAPHKEIVTFGTSGHRPQFEQPAEFVELVKRVLAETRG</sequence>
<dbReference type="RefSeq" id="WP_380762707.1">
    <property type="nucleotide sequence ID" value="NZ_JBHSRF010000109.1"/>
</dbReference>
<dbReference type="InterPro" id="IPR029058">
    <property type="entry name" value="AB_hydrolase_fold"/>
</dbReference>
<dbReference type="GO" id="GO:0016787">
    <property type="term" value="F:hydrolase activity"/>
    <property type="evidence" value="ECO:0007669"/>
    <property type="project" value="UniProtKB-KW"/>
</dbReference>
<feature type="domain" description="AB hydrolase-1" evidence="1">
    <location>
        <begin position="47"/>
        <end position="176"/>
    </location>
</feature>
<proteinExistence type="predicted"/>
<dbReference type="Pfam" id="PF00561">
    <property type="entry name" value="Abhydrolase_1"/>
    <property type="match status" value="1"/>
</dbReference>
<dbReference type="EMBL" id="JBHSRF010000109">
    <property type="protein sequence ID" value="MFC6086969.1"/>
    <property type="molecule type" value="Genomic_DNA"/>
</dbReference>
<feature type="non-terminal residue" evidence="2">
    <location>
        <position position="1"/>
    </location>
</feature>
<keyword evidence="2" id="KW-0378">Hydrolase</keyword>
<protein>
    <submittedName>
        <fullName evidence="2">Alpha/beta fold hydrolase</fullName>
    </submittedName>
</protein>
<gene>
    <name evidence="2" type="ORF">ACFP1K_37790</name>
</gene>
<reference evidence="3" key="1">
    <citation type="journal article" date="2019" name="Int. J. Syst. Evol. Microbiol.">
        <title>The Global Catalogue of Microorganisms (GCM) 10K type strain sequencing project: providing services to taxonomists for standard genome sequencing and annotation.</title>
        <authorList>
            <consortium name="The Broad Institute Genomics Platform"/>
            <consortium name="The Broad Institute Genome Sequencing Center for Infectious Disease"/>
            <person name="Wu L."/>
            <person name="Ma J."/>
        </authorList>
    </citation>
    <scope>NUCLEOTIDE SEQUENCE [LARGE SCALE GENOMIC DNA]</scope>
    <source>
        <strain evidence="3">JCM 30346</strain>
    </source>
</reference>
<keyword evidence="3" id="KW-1185">Reference proteome</keyword>
<evidence type="ECO:0000313" key="3">
    <source>
        <dbReference type="Proteomes" id="UP001596137"/>
    </source>
</evidence>
<name>A0ABW1NW62_9ACTN</name>
<dbReference type="InterPro" id="IPR000073">
    <property type="entry name" value="AB_hydrolase_1"/>
</dbReference>
<accession>A0ABW1NW62</accession>
<evidence type="ECO:0000313" key="2">
    <source>
        <dbReference type="EMBL" id="MFC6086969.1"/>
    </source>
</evidence>
<dbReference type="Gene3D" id="3.40.50.1820">
    <property type="entry name" value="alpha/beta hydrolase"/>
    <property type="match status" value="1"/>
</dbReference>